<dbReference type="EMBL" id="FUZU01000005">
    <property type="protein sequence ID" value="SKC89354.1"/>
    <property type="molecule type" value="Genomic_DNA"/>
</dbReference>
<keyword evidence="2" id="KW-1185">Reference proteome</keyword>
<name>A0A1T5MMW7_9BACT</name>
<evidence type="ECO:0000313" key="1">
    <source>
        <dbReference type="EMBL" id="SKC89354.1"/>
    </source>
</evidence>
<gene>
    <name evidence="1" type="ORF">SAMN05660236_5827</name>
</gene>
<dbReference type="AlphaFoldDB" id="A0A1T5MMW7"/>
<protein>
    <submittedName>
        <fullName evidence="1">Uncharacterized protein</fullName>
    </submittedName>
</protein>
<evidence type="ECO:0000313" key="2">
    <source>
        <dbReference type="Proteomes" id="UP000190961"/>
    </source>
</evidence>
<reference evidence="1 2" key="1">
    <citation type="submission" date="2017-02" db="EMBL/GenBank/DDBJ databases">
        <authorList>
            <person name="Peterson S.W."/>
        </authorList>
    </citation>
    <scope>NUCLEOTIDE SEQUENCE [LARGE SCALE GENOMIC DNA]</scope>
    <source>
        <strain evidence="1 2">DSM 25262</strain>
    </source>
</reference>
<sequence>MKRILDKTGVDSSETKKNYFDIIRSTPPHLKKKMKMSEFHSMIEQLRNQHEKKS</sequence>
<dbReference type="STRING" id="688867.SAMN05660236_5827"/>
<organism evidence="1 2">
    <name type="scientific">Ohtaekwangia koreensis</name>
    <dbReference type="NCBI Taxonomy" id="688867"/>
    <lineage>
        <taxon>Bacteria</taxon>
        <taxon>Pseudomonadati</taxon>
        <taxon>Bacteroidota</taxon>
        <taxon>Cytophagia</taxon>
        <taxon>Cytophagales</taxon>
        <taxon>Fulvivirgaceae</taxon>
        <taxon>Ohtaekwangia</taxon>
    </lineage>
</organism>
<accession>A0A1T5MMW7</accession>
<dbReference type="Proteomes" id="UP000190961">
    <property type="component" value="Unassembled WGS sequence"/>
</dbReference>
<proteinExistence type="predicted"/>